<evidence type="ECO:0000256" key="9">
    <source>
        <dbReference type="ARBA" id="ARBA00022741"/>
    </source>
</evidence>
<evidence type="ECO:0000256" key="6">
    <source>
        <dbReference type="ARBA" id="ARBA00012102"/>
    </source>
</evidence>
<comment type="catalytic activity">
    <reaction evidence="1 16">
        <text>(R)-pantothenate + ATP = (R)-4'-phosphopantothenate + ADP + H(+)</text>
        <dbReference type="Rhea" id="RHEA:16373"/>
        <dbReference type="ChEBI" id="CHEBI:10986"/>
        <dbReference type="ChEBI" id="CHEBI:15378"/>
        <dbReference type="ChEBI" id="CHEBI:29032"/>
        <dbReference type="ChEBI" id="CHEBI:30616"/>
        <dbReference type="ChEBI" id="CHEBI:456216"/>
        <dbReference type="EC" id="2.7.1.33"/>
    </reaction>
</comment>
<feature type="binding site" evidence="16">
    <location>
        <position position="119"/>
    </location>
    <ligand>
        <name>ATP</name>
        <dbReference type="ChEBI" id="CHEBI:30616"/>
    </ligand>
</feature>
<feature type="binding site" evidence="16">
    <location>
        <begin position="7"/>
        <end position="14"/>
    </location>
    <ligand>
        <name>ATP</name>
        <dbReference type="ChEBI" id="CHEBI:30616"/>
    </ligand>
</feature>
<evidence type="ECO:0000256" key="2">
    <source>
        <dbReference type="ARBA" id="ARBA00001958"/>
    </source>
</evidence>
<dbReference type="HAMAP" id="MF_01274">
    <property type="entry name" value="Pantothen_kinase_3"/>
    <property type="match status" value="1"/>
</dbReference>
<evidence type="ECO:0000256" key="7">
    <source>
        <dbReference type="ARBA" id="ARBA00022490"/>
    </source>
</evidence>
<sequence length="247" mass="27395">MKNLIIDIGNTNTKFGIFEDNNLLEVKYNLALNETVISEWISRNKIEKAIISDVSGKGKAWVELLSKFIEVIKFGTQIKAGLTSNYQTQSTLGEDRWAKMIAVSRLNLNGDSLVVDAGTCITIDFLRNGKEYEGGSISPGIEMRFKALHQFTGKLPLIEEIEVEIPDGKNTIDAIKAGVLGGVCYEIEGNINYYKTKYPDLKIFLTGGNSSLLWSRLKSSIFAPQIILEPLLVLKGLNEVIKLETCS</sequence>
<organism evidence="17 18">
    <name type="scientific">Pedobacter flavus</name>
    <dbReference type="NCBI Taxonomy" id="3113906"/>
    <lineage>
        <taxon>Bacteria</taxon>
        <taxon>Pseudomonadati</taxon>
        <taxon>Bacteroidota</taxon>
        <taxon>Sphingobacteriia</taxon>
        <taxon>Sphingobacteriales</taxon>
        <taxon>Sphingobacteriaceae</taxon>
        <taxon>Pedobacter</taxon>
    </lineage>
</organism>
<dbReference type="PANTHER" id="PTHR34265:SF1">
    <property type="entry name" value="TYPE III PANTOTHENATE KINASE"/>
    <property type="match status" value="1"/>
</dbReference>
<dbReference type="GO" id="GO:0004594">
    <property type="term" value="F:pantothenate kinase activity"/>
    <property type="evidence" value="ECO:0007669"/>
    <property type="project" value="UniProtKB-EC"/>
</dbReference>
<keyword evidence="18" id="KW-1185">Reference proteome</keyword>
<feature type="binding site" evidence="16">
    <location>
        <position position="116"/>
    </location>
    <ligand>
        <name>K(+)</name>
        <dbReference type="ChEBI" id="CHEBI:29103"/>
    </ligand>
</feature>
<evidence type="ECO:0000256" key="10">
    <source>
        <dbReference type="ARBA" id="ARBA00022777"/>
    </source>
</evidence>
<dbReference type="Pfam" id="PF03309">
    <property type="entry name" value="Pan_kinase"/>
    <property type="match status" value="1"/>
</dbReference>
<keyword evidence="12 16" id="KW-0630">Potassium</keyword>
<evidence type="ECO:0000256" key="5">
    <source>
        <dbReference type="ARBA" id="ARBA00011738"/>
    </source>
</evidence>
<feature type="binding site" evidence="16">
    <location>
        <position position="86"/>
    </location>
    <ligand>
        <name>substrate</name>
    </ligand>
</feature>
<evidence type="ECO:0000256" key="14">
    <source>
        <dbReference type="ARBA" id="ARBA00038036"/>
    </source>
</evidence>
<dbReference type="PANTHER" id="PTHR34265">
    <property type="entry name" value="TYPE III PANTOTHENATE KINASE"/>
    <property type="match status" value="1"/>
</dbReference>
<feature type="active site" description="Proton acceptor" evidence="16">
    <location>
        <position position="95"/>
    </location>
</feature>
<keyword evidence="13 16" id="KW-0173">Coenzyme A biosynthesis</keyword>
<evidence type="ECO:0000256" key="4">
    <source>
        <dbReference type="ARBA" id="ARBA00005225"/>
    </source>
</evidence>
<evidence type="ECO:0000256" key="8">
    <source>
        <dbReference type="ARBA" id="ARBA00022679"/>
    </source>
</evidence>
<evidence type="ECO:0000256" key="3">
    <source>
        <dbReference type="ARBA" id="ARBA00004496"/>
    </source>
</evidence>
<comment type="function">
    <text evidence="16">Catalyzes the phosphorylation of pantothenate (Pan), the first step in CoA biosynthesis.</text>
</comment>
<dbReference type="InterPro" id="IPR004619">
    <property type="entry name" value="Type_III_PanK"/>
</dbReference>
<keyword evidence="8 16" id="KW-0808">Transferase</keyword>
<reference evidence="17 18" key="1">
    <citation type="submission" date="2024-01" db="EMBL/GenBank/DDBJ databases">
        <title>Pedobacter sp. nov., isolated from oil-contaminated soil.</title>
        <authorList>
            <person name="Le N.T.T."/>
        </authorList>
    </citation>
    <scope>NUCLEOTIDE SEQUENCE [LARGE SCALE GENOMIC DNA]</scope>
    <source>
        <strain evidence="17 18">VNH31</strain>
    </source>
</reference>
<dbReference type="InterPro" id="IPR043129">
    <property type="entry name" value="ATPase_NBD"/>
</dbReference>
<dbReference type="EMBL" id="JAZDQU010000001">
    <property type="protein sequence ID" value="MEE1884678.1"/>
    <property type="molecule type" value="Genomic_DNA"/>
</dbReference>
<dbReference type="Gene3D" id="3.30.420.40">
    <property type="match status" value="2"/>
</dbReference>
<dbReference type="CDD" id="cd24015">
    <property type="entry name" value="ASKHA_NBD_PanK-III"/>
    <property type="match status" value="1"/>
</dbReference>
<comment type="similarity">
    <text evidence="14 16">Belongs to the type III pantothenate kinase family.</text>
</comment>
<keyword evidence="16" id="KW-0479">Metal-binding</keyword>
<accession>A0ABU7H0X1</accession>
<evidence type="ECO:0000256" key="12">
    <source>
        <dbReference type="ARBA" id="ARBA00022958"/>
    </source>
</evidence>
<dbReference type="SUPFAM" id="SSF53067">
    <property type="entry name" value="Actin-like ATPase domain"/>
    <property type="match status" value="2"/>
</dbReference>
<comment type="cofactor">
    <cofactor evidence="2">
        <name>K(+)</name>
        <dbReference type="ChEBI" id="CHEBI:29103"/>
    </cofactor>
</comment>
<dbReference type="Proteomes" id="UP001337681">
    <property type="component" value="Unassembled WGS sequence"/>
</dbReference>
<name>A0ABU7H0X1_9SPHI</name>
<comment type="pathway">
    <text evidence="4 16">Cofactor biosynthesis; coenzyme A biosynthesis; CoA from (R)-pantothenate: step 1/5.</text>
</comment>
<evidence type="ECO:0000313" key="17">
    <source>
        <dbReference type="EMBL" id="MEE1884678.1"/>
    </source>
</evidence>
<keyword evidence="7 16" id="KW-0963">Cytoplasm</keyword>
<comment type="cofactor">
    <cofactor evidence="16">
        <name>NH4(+)</name>
        <dbReference type="ChEBI" id="CHEBI:28938"/>
    </cofactor>
    <cofactor evidence="16">
        <name>K(+)</name>
        <dbReference type="ChEBI" id="CHEBI:29103"/>
    </cofactor>
    <text evidence="16">A monovalent cation. Ammonium or potassium.</text>
</comment>
<evidence type="ECO:0000256" key="15">
    <source>
        <dbReference type="ARBA" id="ARBA00040883"/>
    </source>
</evidence>
<feature type="binding site" evidence="16">
    <location>
        <begin position="93"/>
        <end position="96"/>
    </location>
    <ligand>
        <name>substrate</name>
    </ligand>
</feature>
<feature type="binding site" evidence="16">
    <location>
        <position position="171"/>
    </location>
    <ligand>
        <name>substrate</name>
    </ligand>
</feature>
<comment type="subunit">
    <text evidence="5 16">Homodimer.</text>
</comment>
<proteinExistence type="inferred from homology"/>
<keyword evidence="9 16" id="KW-0547">Nucleotide-binding</keyword>
<protein>
    <recommendedName>
        <fullName evidence="15 16">Type III pantothenate kinase</fullName>
        <ecNumber evidence="6 16">2.7.1.33</ecNumber>
    </recommendedName>
    <alternativeName>
        <fullName evidence="16">PanK-III</fullName>
    </alternativeName>
    <alternativeName>
        <fullName evidence="16">Pantothenic acid kinase</fullName>
    </alternativeName>
</protein>
<evidence type="ECO:0000256" key="13">
    <source>
        <dbReference type="ARBA" id="ARBA00022993"/>
    </source>
</evidence>
<comment type="subcellular location">
    <subcellularLocation>
        <location evidence="3 16">Cytoplasm</location>
    </subcellularLocation>
</comment>
<evidence type="ECO:0000256" key="1">
    <source>
        <dbReference type="ARBA" id="ARBA00001206"/>
    </source>
</evidence>
<keyword evidence="10 16" id="KW-0418">Kinase</keyword>
<evidence type="ECO:0000256" key="11">
    <source>
        <dbReference type="ARBA" id="ARBA00022840"/>
    </source>
</evidence>
<dbReference type="NCBIfam" id="TIGR00671">
    <property type="entry name" value="baf"/>
    <property type="match status" value="1"/>
</dbReference>
<gene>
    <name evidence="16" type="primary">coaX</name>
    <name evidence="17" type="ORF">VRU49_04500</name>
</gene>
<dbReference type="RefSeq" id="WP_330145591.1">
    <property type="nucleotide sequence ID" value="NZ_JAZDQU010000001.1"/>
</dbReference>
<dbReference type="EC" id="2.7.1.33" evidence="6 16"/>
<evidence type="ECO:0000313" key="18">
    <source>
        <dbReference type="Proteomes" id="UP001337681"/>
    </source>
</evidence>
<keyword evidence="11 16" id="KW-0067">ATP-binding</keyword>
<comment type="caution">
    <text evidence="17">The sequence shown here is derived from an EMBL/GenBank/DDBJ whole genome shotgun (WGS) entry which is preliminary data.</text>
</comment>
<evidence type="ECO:0000256" key="16">
    <source>
        <dbReference type="HAMAP-Rule" id="MF_01274"/>
    </source>
</evidence>